<keyword evidence="4" id="KW-0863">Zinc-finger</keyword>
<proteinExistence type="predicted"/>
<reference evidence="7" key="1">
    <citation type="submission" date="2022-03" db="EMBL/GenBank/DDBJ databases">
        <authorList>
            <person name="Martin C."/>
        </authorList>
    </citation>
    <scope>NUCLEOTIDE SEQUENCE</scope>
</reference>
<name>A0A8J1T4V1_OWEFU</name>
<evidence type="ECO:0000256" key="6">
    <source>
        <dbReference type="ARBA" id="ARBA00023242"/>
    </source>
</evidence>
<dbReference type="InterPro" id="IPR036236">
    <property type="entry name" value="Znf_C2H2_sf"/>
</dbReference>
<keyword evidence="8" id="KW-1185">Reference proteome</keyword>
<evidence type="ECO:0000313" key="7">
    <source>
        <dbReference type="EMBL" id="CAH1785127.1"/>
    </source>
</evidence>
<dbReference type="Proteomes" id="UP000749559">
    <property type="component" value="Unassembled WGS sequence"/>
</dbReference>
<dbReference type="GO" id="GO:0008270">
    <property type="term" value="F:zinc ion binding"/>
    <property type="evidence" value="ECO:0007669"/>
    <property type="project" value="UniProtKB-KW"/>
</dbReference>
<accession>A0A8J1T4V1</accession>
<organism evidence="7 8">
    <name type="scientific">Owenia fusiformis</name>
    <name type="common">Polychaete worm</name>
    <dbReference type="NCBI Taxonomy" id="6347"/>
    <lineage>
        <taxon>Eukaryota</taxon>
        <taxon>Metazoa</taxon>
        <taxon>Spiralia</taxon>
        <taxon>Lophotrochozoa</taxon>
        <taxon>Annelida</taxon>
        <taxon>Polychaeta</taxon>
        <taxon>Sedentaria</taxon>
        <taxon>Canalipalpata</taxon>
        <taxon>Sabellida</taxon>
        <taxon>Oweniida</taxon>
        <taxon>Oweniidae</taxon>
        <taxon>Owenia</taxon>
    </lineage>
</organism>
<dbReference type="Pfam" id="PF13912">
    <property type="entry name" value="zf-C2H2_6"/>
    <property type="match status" value="2"/>
</dbReference>
<dbReference type="OrthoDB" id="6039098at2759"/>
<evidence type="ECO:0000256" key="5">
    <source>
        <dbReference type="ARBA" id="ARBA00022833"/>
    </source>
</evidence>
<protein>
    <submittedName>
        <fullName evidence="7">Uncharacterized protein</fullName>
    </submittedName>
</protein>
<keyword evidence="3" id="KW-0677">Repeat</keyword>
<dbReference type="InterPro" id="IPR050331">
    <property type="entry name" value="Zinc_finger"/>
</dbReference>
<dbReference type="GO" id="GO:0005634">
    <property type="term" value="C:nucleus"/>
    <property type="evidence" value="ECO:0007669"/>
    <property type="project" value="UniProtKB-SubCell"/>
</dbReference>
<dbReference type="PANTHER" id="PTHR16515">
    <property type="entry name" value="PR DOMAIN ZINC FINGER PROTEIN"/>
    <property type="match status" value="1"/>
</dbReference>
<evidence type="ECO:0000313" key="8">
    <source>
        <dbReference type="Proteomes" id="UP000749559"/>
    </source>
</evidence>
<keyword evidence="5" id="KW-0862">Zinc</keyword>
<dbReference type="SUPFAM" id="SSF57667">
    <property type="entry name" value="beta-beta-alpha zinc fingers"/>
    <property type="match status" value="3"/>
</dbReference>
<dbReference type="PANTHER" id="PTHR16515:SF66">
    <property type="entry name" value="C2H2-TYPE DOMAIN-CONTAINING PROTEIN"/>
    <property type="match status" value="1"/>
</dbReference>
<dbReference type="AlphaFoldDB" id="A0A8J1T4V1"/>
<dbReference type="EMBL" id="CAIIXF020000005">
    <property type="protein sequence ID" value="CAH1785127.1"/>
    <property type="molecule type" value="Genomic_DNA"/>
</dbReference>
<keyword evidence="2" id="KW-0479">Metal-binding</keyword>
<evidence type="ECO:0000256" key="3">
    <source>
        <dbReference type="ARBA" id="ARBA00022737"/>
    </source>
</evidence>
<comment type="caution">
    <text evidence="7">The sequence shown here is derived from an EMBL/GenBank/DDBJ whole genome shotgun (WGS) entry which is preliminary data.</text>
</comment>
<dbReference type="Pfam" id="PF00096">
    <property type="entry name" value="zf-C2H2"/>
    <property type="match status" value="3"/>
</dbReference>
<dbReference type="Gene3D" id="3.30.160.60">
    <property type="entry name" value="Classic Zinc Finger"/>
    <property type="match status" value="3"/>
</dbReference>
<gene>
    <name evidence="7" type="ORF">OFUS_LOCUS11230</name>
</gene>
<dbReference type="PROSITE" id="PS50157">
    <property type="entry name" value="ZINC_FINGER_C2H2_2"/>
    <property type="match status" value="5"/>
</dbReference>
<evidence type="ECO:0000256" key="1">
    <source>
        <dbReference type="ARBA" id="ARBA00004123"/>
    </source>
</evidence>
<evidence type="ECO:0000256" key="2">
    <source>
        <dbReference type="ARBA" id="ARBA00022723"/>
    </source>
</evidence>
<evidence type="ECO:0000256" key="4">
    <source>
        <dbReference type="ARBA" id="ARBA00022771"/>
    </source>
</evidence>
<dbReference type="SMART" id="SM00355">
    <property type="entry name" value="ZnF_C2H2"/>
    <property type="match status" value="6"/>
</dbReference>
<dbReference type="GO" id="GO:0010468">
    <property type="term" value="P:regulation of gene expression"/>
    <property type="evidence" value="ECO:0007669"/>
    <property type="project" value="TreeGrafter"/>
</dbReference>
<dbReference type="PROSITE" id="PS00028">
    <property type="entry name" value="ZINC_FINGER_C2H2_1"/>
    <property type="match status" value="4"/>
</dbReference>
<comment type="subcellular location">
    <subcellularLocation>
        <location evidence="1">Nucleus</location>
    </subcellularLocation>
</comment>
<sequence length="178" mass="20637">MSRKHTSVYDVFECDQCGKIYKSKDTLNDHVRGYHNGEFKCSQCLKKLSTRGSLRKHESQVHGNKEGLKIECDLCEDRFRSQEHLEGHLNMQHRRYAPFKCNTCKKSFHYRHSLTNHQVTCKGGQVKCRECGATFTSMSGRIDHYNAKHGDTVYKCKACDKTYPYRASLSKHMKKAGH</sequence>
<keyword evidence="6" id="KW-0539">Nucleus</keyword>
<dbReference type="InterPro" id="IPR013087">
    <property type="entry name" value="Znf_C2H2_type"/>
</dbReference>